<evidence type="ECO:0000256" key="1">
    <source>
        <dbReference type="SAM" id="MobiDB-lite"/>
    </source>
</evidence>
<dbReference type="EMBL" id="JAGTXO010000022">
    <property type="protein sequence ID" value="KAG8462116.1"/>
    <property type="molecule type" value="Genomic_DNA"/>
</dbReference>
<dbReference type="AlphaFoldDB" id="A0A8J5X6G0"/>
<evidence type="ECO:0000313" key="2">
    <source>
        <dbReference type="EMBL" id="KAG8462116.1"/>
    </source>
</evidence>
<comment type="caution">
    <text evidence="2">The sequence shown here is derived from an EMBL/GenBank/DDBJ whole genome shotgun (WGS) entry which is preliminary data.</text>
</comment>
<organism evidence="2 3">
    <name type="scientific">Diacronema lutheri</name>
    <name type="common">Unicellular marine alga</name>
    <name type="synonym">Monochrysis lutheri</name>
    <dbReference type="NCBI Taxonomy" id="2081491"/>
    <lineage>
        <taxon>Eukaryota</taxon>
        <taxon>Haptista</taxon>
        <taxon>Haptophyta</taxon>
        <taxon>Pavlovophyceae</taxon>
        <taxon>Pavlovales</taxon>
        <taxon>Pavlovaceae</taxon>
        <taxon>Diacronema</taxon>
    </lineage>
</organism>
<keyword evidence="3" id="KW-1185">Reference proteome</keyword>
<proteinExistence type="predicted"/>
<name>A0A8J5X6G0_DIALT</name>
<feature type="region of interest" description="Disordered" evidence="1">
    <location>
        <begin position="1"/>
        <end position="31"/>
    </location>
</feature>
<protein>
    <submittedName>
        <fullName evidence="2">Uncharacterized protein</fullName>
    </submittedName>
</protein>
<evidence type="ECO:0000313" key="3">
    <source>
        <dbReference type="Proteomes" id="UP000751190"/>
    </source>
</evidence>
<dbReference type="Proteomes" id="UP000751190">
    <property type="component" value="Unassembled WGS sequence"/>
</dbReference>
<gene>
    <name evidence="2" type="ORF">KFE25_011566</name>
</gene>
<sequence length="138" mass="15032">MPPLPPSEQFALPGKRKLPSLEVRTPHDGPAPLRWETDLRLENTPHRGGVVRGIAARALETAEQFVSPSDAALRKRLATPKAKLSALAPLQPLDVPSAAHSGQALALQPKARYHLRARKVQALEPSRADDARGVRRPM</sequence>
<accession>A0A8J5X6G0</accession>
<feature type="compositionally biased region" description="Basic and acidic residues" evidence="1">
    <location>
        <begin position="126"/>
        <end position="138"/>
    </location>
</feature>
<reference evidence="2" key="1">
    <citation type="submission" date="2021-05" db="EMBL/GenBank/DDBJ databases">
        <title>The genome of the haptophyte Pavlova lutheri (Diacronema luteri, Pavlovales) - a model for lipid biosynthesis in eukaryotic algae.</title>
        <authorList>
            <person name="Hulatt C.J."/>
            <person name="Posewitz M.C."/>
        </authorList>
    </citation>
    <scope>NUCLEOTIDE SEQUENCE</scope>
    <source>
        <strain evidence="2">NIVA-4/92</strain>
    </source>
</reference>
<feature type="region of interest" description="Disordered" evidence="1">
    <location>
        <begin position="117"/>
        <end position="138"/>
    </location>
</feature>